<dbReference type="EMBL" id="BLAF01000068">
    <property type="protein sequence ID" value="GES25476.1"/>
    <property type="molecule type" value="Genomic_DNA"/>
</dbReference>
<proteinExistence type="predicted"/>
<comment type="caution">
    <text evidence="4">The sequence shown here is derived from an EMBL/GenBank/DDBJ whole genome shotgun (WGS) entry which is preliminary data.</text>
</comment>
<dbReference type="InterPro" id="IPR001310">
    <property type="entry name" value="Histidine_triad_HIT"/>
</dbReference>
<accession>A0A5M3XX29</accession>
<evidence type="ECO:0000313" key="5">
    <source>
        <dbReference type="Proteomes" id="UP000377595"/>
    </source>
</evidence>
<dbReference type="PANTHER" id="PTHR46648">
    <property type="entry name" value="HIT FAMILY PROTEIN 1"/>
    <property type="match status" value="1"/>
</dbReference>
<dbReference type="Pfam" id="PF01230">
    <property type="entry name" value="HIT"/>
    <property type="match status" value="1"/>
</dbReference>
<name>A0A5M3XX29_9ACTN</name>
<sequence>MAWNLAFYARAYKSNIKVYTERKLVLGAGAMGGSGAQGVEAQGVKAAESSALRNVAFDLDAYVRRIRSGSCFVCAVVEGKPGYDLEQIVYEDEQHIAFLDRYPTMPGKVLVAPKTHVEHVVRDLDEDAYLRLMTIVRRIALAVEQVVPSERTYLLTLGSQQGNSHLHWHIVALPPETPYEQQQYHALMTENGVIPWTLEQAVTLAHQLRTALARRR</sequence>
<dbReference type="InterPro" id="IPR011146">
    <property type="entry name" value="HIT-like"/>
</dbReference>
<keyword evidence="5" id="KW-1185">Reference proteome</keyword>
<evidence type="ECO:0000313" key="4">
    <source>
        <dbReference type="EMBL" id="GES25476.1"/>
    </source>
</evidence>
<dbReference type="PANTHER" id="PTHR46648:SF1">
    <property type="entry name" value="ADENOSINE 5'-MONOPHOSPHORAMIDASE HNT1"/>
    <property type="match status" value="1"/>
</dbReference>
<dbReference type="GO" id="GO:0003824">
    <property type="term" value="F:catalytic activity"/>
    <property type="evidence" value="ECO:0007669"/>
    <property type="project" value="InterPro"/>
</dbReference>
<dbReference type="PROSITE" id="PS51084">
    <property type="entry name" value="HIT_2"/>
    <property type="match status" value="1"/>
</dbReference>
<organism evidence="4 5">
    <name type="scientific">Acrocarpospora pleiomorpha</name>
    <dbReference type="NCBI Taxonomy" id="90975"/>
    <lineage>
        <taxon>Bacteria</taxon>
        <taxon>Bacillati</taxon>
        <taxon>Actinomycetota</taxon>
        <taxon>Actinomycetes</taxon>
        <taxon>Streptosporangiales</taxon>
        <taxon>Streptosporangiaceae</taxon>
        <taxon>Acrocarpospora</taxon>
    </lineage>
</organism>
<dbReference type="Gene3D" id="3.30.428.10">
    <property type="entry name" value="HIT-like"/>
    <property type="match status" value="1"/>
</dbReference>
<feature type="short sequence motif" description="Histidine triad motif" evidence="2">
    <location>
        <begin position="165"/>
        <end position="169"/>
    </location>
</feature>
<reference evidence="4 5" key="1">
    <citation type="submission" date="2019-10" db="EMBL/GenBank/DDBJ databases">
        <title>Whole genome shotgun sequence of Acrocarpospora pleiomorpha NBRC 16267.</title>
        <authorList>
            <person name="Ichikawa N."/>
            <person name="Kimura A."/>
            <person name="Kitahashi Y."/>
            <person name="Komaki H."/>
            <person name="Oguchi A."/>
        </authorList>
    </citation>
    <scope>NUCLEOTIDE SEQUENCE [LARGE SCALE GENOMIC DNA]</scope>
    <source>
        <strain evidence="4 5">NBRC 16267</strain>
    </source>
</reference>
<evidence type="ECO:0000256" key="2">
    <source>
        <dbReference type="PROSITE-ProRule" id="PRU00464"/>
    </source>
</evidence>
<dbReference type="AlphaFoldDB" id="A0A5M3XX29"/>
<protein>
    <recommendedName>
        <fullName evidence="3">HIT domain-containing protein</fullName>
    </recommendedName>
</protein>
<dbReference type="Proteomes" id="UP000377595">
    <property type="component" value="Unassembled WGS sequence"/>
</dbReference>
<evidence type="ECO:0000256" key="1">
    <source>
        <dbReference type="PIRSR" id="PIRSR601310-1"/>
    </source>
</evidence>
<feature type="active site" description="Tele-AMP-histidine intermediate" evidence="1">
    <location>
        <position position="169"/>
    </location>
</feature>
<dbReference type="SUPFAM" id="SSF54197">
    <property type="entry name" value="HIT-like"/>
    <property type="match status" value="1"/>
</dbReference>
<dbReference type="RefSeq" id="WP_246265113.1">
    <property type="nucleotide sequence ID" value="NZ_BAAAHM010000020.1"/>
</dbReference>
<feature type="domain" description="HIT" evidence="3">
    <location>
        <begin position="72"/>
        <end position="180"/>
    </location>
</feature>
<dbReference type="GO" id="GO:0009117">
    <property type="term" value="P:nucleotide metabolic process"/>
    <property type="evidence" value="ECO:0007669"/>
    <property type="project" value="TreeGrafter"/>
</dbReference>
<evidence type="ECO:0000259" key="3">
    <source>
        <dbReference type="PROSITE" id="PS51084"/>
    </source>
</evidence>
<gene>
    <name evidence="4" type="ORF">Aple_083750</name>
</gene>
<dbReference type="InterPro" id="IPR036265">
    <property type="entry name" value="HIT-like_sf"/>
</dbReference>